<dbReference type="VEuPathDB" id="FungiDB:NCU04126"/>
<feature type="compositionally biased region" description="Low complexity" evidence="1">
    <location>
        <begin position="16"/>
        <end position="49"/>
    </location>
</feature>
<evidence type="ECO:0000313" key="2">
    <source>
        <dbReference type="EMBL" id="EAA32046.2"/>
    </source>
</evidence>
<keyword evidence="3" id="KW-1185">Reference proteome</keyword>
<evidence type="ECO:0000313" key="3">
    <source>
        <dbReference type="Proteomes" id="UP000001805"/>
    </source>
</evidence>
<proteinExistence type="predicted"/>
<evidence type="ECO:0000256" key="1">
    <source>
        <dbReference type="SAM" id="MobiDB-lite"/>
    </source>
</evidence>
<dbReference type="Proteomes" id="UP000001805">
    <property type="component" value="Chromosome 2, Linkage Group V"/>
</dbReference>
<dbReference type="GeneID" id="3877446"/>
<dbReference type="RefSeq" id="XP_961282.2">
    <property type="nucleotide sequence ID" value="XM_956189.2"/>
</dbReference>
<accession>Q1K7M5</accession>
<feature type="compositionally biased region" description="Polar residues" evidence="1">
    <location>
        <begin position="1"/>
        <end position="15"/>
    </location>
</feature>
<sequence>MFRASHQTVRTGTMATTPSSSTTSPWTTPPTRYIWPTGTGSTARRGAGADTRRRARTAVSARASTSAVCRRAASISTRWPSLWGESSVFSRLSSERGRGW</sequence>
<organism evidence="2 3">
    <name type="scientific">Neurospora crassa (strain ATCC 24698 / 74-OR23-1A / CBS 708.71 / DSM 1257 / FGSC 987)</name>
    <dbReference type="NCBI Taxonomy" id="367110"/>
    <lineage>
        <taxon>Eukaryota</taxon>
        <taxon>Fungi</taxon>
        <taxon>Dikarya</taxon>
        <taxon>Ascomycota</taxon>
        <taxon>Pezizomycotina</taxon>
        <taxon>Sordariomycetes</taxon>
        <taxon>Sordariomycetidae</taxon>
        <taxon>Sordariales</taxon>
        <taxon>Sordariaceae</taxon>
        <taxon>Neurospora</taxon>
    </lineage>
</organism>
<reference evidence="2 3" key="1">
    <citation type="journal article" date="2003" name="Nature">
        <title>The genome sequence of the filamentous fungus Neurospora crassa.</title>
        <authorList>
            <person name="Galagan J.E."/>
            <person name="Calvo S.E."/>
            <person name="Borkovich K.A."/>
            <person name="Selker E.U."/>
            <person name="Read N.D."/>
            <person name="Jaffe D."/>
            <person name="FitzHugh W."/>
            <person name="Ma L.J."/>
            <person name="Smirnov S."/>
            <person name="Purcell S."/>
            <person name="Rehman B."/>
            <person name="Elkins T."/>
            <person name="Engels R."/>
            <person name="Wang S."/>
            <person name="Nielsen C.B."/>
            <person name="Butler J."/>
            <person name="Endrizzi M."/>
            <person name="Qui D."/>
            <person name="Ianakiev P."/>
            <person name="Bell-Pedersen D."/>
            <person name="Nelson M.A."/>
            <person name="Werner-Washburne M."/>
            <person name="Selitrennikoff C.P."/>
            <person name="Kinsey J.A."/>
            <person name="Braun E.L."/>
            <person name="Zelter A."/>
            <person name="Schulte U."/>
            <person name="Kothe G.O."/>
            <person name="Jedd G."/>
            <person name="Mewes W."/>
            <person name="Staben C."/>
            <person name="Marcotte E."/>
            <person name="Greenberg D."/>
            <person name="Roy A."/>
            <person name="Foley K."/>
            <person name="Naylor J."/>
            <person name="Stange-Thomann N."/>
            <person name="Barrett R."/>
            <person name="Gnerre S."/>
            <person name="Kamal M."/>
            <person name="Kamvysselis M."/>
            <person name="Mauceli E."/>
            <person name="Bielke C."/>
            <person name="Rudd S."/>
            <person name="Frishman D."/>
            <person name="Krystofova S."/>
            <person name="Rasmussen C."/>
            <person name="Metzenberg R.L."/>
            <person name="Perkins D.D."/>
            <person name="Kroken S."/>
            <person name="Cogoni C."/>
            <person name="Macino G."/>
            <person name="Catcheside D."/>
            <person name="Li W."/>
            <person name="Pratt R.J."/>
            <person name="Osmani S.A."/>
            <person name="DeSouza C.P."/>
            <person name="Glass L."/>
            <person name="Orbach M.J."/>
            <person name="Berglund J.A."/>
            <person name="Voelker R."/>
            <person name="Yarden O."/>
            <person name="Plamann M."/>
            <person name="Seiler S."/>
            <person name="Dunlap J."/>
            <person name="Radford A."/>
            <person name="Aramayo R."/>
            <person name="Natvig D.O."/>
            <person name="Alex L.A."/>
            <person name="Mannhaupt G."/>
            <person name="Ebbole D.J."/>
            <person name="Freitag M."/>
            <person name="Paulsen I."/>
            <person name="Sachs M.S."/>
            <person name="Lander E.S."/>
            <person name="Nusbaum C."/>
            <person name="Birren B."/>
        </authorList>
    </citation>
    <scope>NUCLEOTIDE SEQUENCE [LARGE SCALE GENOMIC DNA]</scope>
    <source>
        <strain evidence="3">ATCC 24698 / 74-OR23-1A / CBS 708.71 / DSM 1257 / FGSC 987</strain>
    </source>
</reference>
<feature type="region of interest" description="Disordered" evidence="1">
    <location>
        <begin position="1"/>
        <end position="59"/>
    </location>
</feature>
<dbReference type="EMBL" id="CM002240">
    <property type="protein sequence ID" value="EAA32046.2"/>
    <property type="molecule type" value="Genomic_DNA"/>
</dbReference>
<name>Q1K7M5_NEUCR</name>
<gene>
    <name evidence="2" type="ORF">NCU04126</name>
</gene>
<dbReference type="AlphaFoldDB" id="Q1K7M5"/>
<dbReference type="KEGG" id="ncr:NCU04126"/>
<protein>
    <submittedName>
        <fullName evidence="2">Uncharacterized protein</fullName>
    </submittedName>
</protein>
<dbReference type="InParanoid" id="Q1K7M5"/>